<sequence>MVCPMEVTYPRLLAAARTLGVQLTPTPTARLWVANLNDCLVQFLSLPSSIVLRMDLPEVSIPACNDTNASPLFVSAALIDAPAPLTRLEYNFPTAAGLTDHQLEHLLKTGLDHLFAARKQLL</sequence>
<dbReference type="Proteomes" id="UP000427071">
    <property type="component" value="Chromosome"/>
</dbReference>
<dbReference type="KEGG" id="ckw:CKALI_06195"/>
<keyword evidence="2" id="KW-1185">Reference proteome</keyword>
<name>A0A6B8W3U1_9CORY</name>
<evidence type="ECO:0000313" key="2">
    <source>
        <dbReference type="Proteomes" id="UP000427071"/>
    </source>
</evidence>
<gene>
    <name evidence="1" type="ORF">CKALI_06195</name>
</gene>
<organism evidence="1 2">
    <name type="scientific">Corynebacterium kalinowskii</name>
    <dbReference type="NCBI Taxonomy" id="2675216"/>
    <lineage>
        <taxon>Bacteria</taxon>
        <taxon>Bacillati</taxon>
        <taxon>Actinomycetota</taxon>
        <taxon>Actinomycetes</taxon>
        <taxon>Mycobacteriales</taxon>
        <taxon>Corynebacteriaceae</taxon>
        <taxon>Corynebacterium</taxon>
    </lineage>
</organism>
<dbReference type="EMBL" id="CP046452">
    <property type="protein sequence ID" value="QGU02108.1"/>
    <property type="molecule type" value="Genomic_DNA"/>
</dbReference>
<reference evidence="2" key="1">
    <citation type="submission" date="2019-11" db="EMBL/GenBank/DDBJ databases">
        <title>Complete genome sequence of Corynebacterium kalinowskii 1959, a novel Corynebacterium species isolated from soil of a small paddock in Vilsendorf, Germany.</title>
        <authorList>
            <person name="Schaffert L."/>
            <person name="Ruwe M."/>
            <person name="Milse J."/>
            <person name="Hanuschka K."/>
            <person name="Ortseifen V."/>
            <person name="Droste J."/>
            <person name="Brandt D."/>
            <person name="Schlueter L."/>
            <person name="Kutter Y."/>
            <person name="Vinke S."/>
            <person name="Viehoefer P."/>
            <person name="Jacob L."/>
            <person name="Luebke N.-C."/>
            <person name="Schulte-Berndt E."/>
            <person name="Hain C."/>
            <person name="Linder M."/>
            <person name="Schmidt P."/>
            <person name="Wollenschlaeger L."/>
            <person name="Luttermann T."/>
            <person name="Thieme E."/>
            <person name="Hassa J."/>
            <person name="Haak M."/>
            <person name="Wittchen M."/>
            <person name="Mentz A."/>
            <person name="Persicke M."/>
            <person name="Busche T."/>
            <person name="Ruckert C."/>
        </authorList>
    </citation>
    <scope>NUCLEOTIDE SEQUENCE [LARGE SCALE GENOMIC DNA]</scope>
    <source>
        <strain evidence="2">1959</strain>
    </source>
</reference>
<accession>A0A6B8W3U1</accession>
<evidence type="ECO:0000313" key="1">
    <source>
        <dbReference type="EMBL" id="QGU02108.1"/>
    </source>
</evidence>
<dbReference type="AlphaFoldDB" id="A0A6B8W3U1"/>
<proteinExistence type="predicted"/>
<protein>
    <submittedName>
        <fullName evidence="1">Uncharacterized protein</fullName>
    </submittedName>
</protein>